<dbReference type="SUPFAM" id="SSF53335">
    <property type="entry name" value="S-adenosyl-L-methionine-dependent methyltransferases"/>
    <property type="match status" value="1"/>
</dbReference>
<dbReference type="PANTHER" id="PTHR43591">
    <property type="entry name" value="METHYLTRANSFERASE"/>
    <property type="match status" value="1"/>
</dbReference>
<feature type="domain" description="Methyltransferase" evidence="1">
    <location>
        <begin position="47"/>
        <end position="143"/>
    </location>
</feature>
<dbReference type="AlphaFoldDB" id="A0A225CZX0"/>
<dbReference type="EMBL" id="NIDE01000019">
    <property type="protein sequence ID" value="OWK34802.1"/>
    <property type="molecule type" value="Genomic_DNA"/>
</dbReference>
<evidence type="ECO:0000313" key="3">
    <source>
        <dbReference type="Proteomes" id="UP000214646"/>
    </source>
</evidence>
<keyword evidence="3" id="KW-1185">Reference proteome</keyword>
<dbReference type="GO" id="GO:0008168">
    <property type="term" value="F:methyltransferase activity"/>
    <property type="evidence" value="ECO:0007669"/>
    <property type="project" value="TreeGrafter"/>
</dbReference>
<dbReference type="Pfam" id="PF13649">
    <property type="entry name" value="Methyltransf_25"/>
    <property type="match status" value="1"/>
</dbReference>
<dbReference type="PANTHER" id="PTHR43591:SF24">
    <property type="entry name" value="2-METHOXY-6-POLYPRENYL-1,4-BENZOQUINOL METHYLASE, MITOCHONDRIAL"/>
    <property type="match status" value="1"/>
</dbReference>
<proteinExistence type="predicted"/>
<dbReference type="InterPro" id="IPR041698">
    <property type="entry name" value="Methyltransf_25"/>
</dbReference>
<evidence type="ECO:0000313" key="2">
    <source>
        <dbReference type="EMBL" id="OWK34802.1"/>
    </source>
</evidence>
<dbReference type="Proteomes" id="UP000214646">
    <property type="component" value="Unassembled WGS sequence"/>
</dbReference>
<accession>A0A225CZX0</accession>
<gene>
    <name evidence="2" type="ORF">FRUB_09644</name>
</gene>
<organism evidence="2 3">
    <name type="scientific">Fimbriiglobus ruber</name>
    <dbReference type="NCBI Taxonomy" id="1908690"/>
    <lineage>
        <taxon>Bacteria</taxon>
        <taxon>Pseudomonadati</taxon>
        <taxon>Planctomycetota</taxon>
        <taxon>Planctomycetia</taxon>
        <taxon>Gemmatales</taxon>
        <taxon>Gemmataceae</taxon>
        <taxon>Fimbriiglobus</taxon>
    </lineage>
</organism>
<dbReference type="CDD" id="cd02440">
    <property type="entry name" value="AdoMet_MTases"/>
    <property type="match status" value="1"/>
</dbReference>
<dbReference type="Gene3D" id="3.40.50.150">
    <property type="entry name" value="Vaccinia Virus protein VP39"/>
    <property type="match status" value="1"/>
</dbReference>
<protein>
    <recommendedName>
        <fullName evidence="1">Methyltransferase domain-containing protein</fullName>
    </recommendedName>
</protein>
<dbReference type="InterPro" id="IPR029063">
    <property type="entry name" value="SAM-dependent_MTases_sf"/>
</dbReference>
<evidence type="ECO:0000259" key="1">
    <source>
        <dbReference type="Pfam" id="PF13649"/>
    </source>
</evidence>
<comment type="caution">
    <text evidence="2">The sequence shown here is derived from an EMBL/GenBank/DDBJ whole genome shotgun (WGS) entry which is preliminary data.</text>
</comment>
<dbReference type="RefSeq" id="WP_088260046.1">
    <property type="nucleotide sequence ID" value="NZ_NIDE01000019.1"/>
</dbReference>
<reference evidence="3" key="1">
    <citation type="submission" date="2017-06" db="EMBL/GenBank/DDBJ databases">
        <title>Genome analysis of Fimbriiglobus ruber SP5, the first member of the order Planctomycetales with confirmed chitinolytic capability.</title>
        <authorList>
            <person name="Ravin N.V."/>
            <person name="Rakitin A.L."/>
            <person name="Ivanova A.A."/>
            <person name="Beletsky A.V."/>
            <person name="Kulichevskaya I.S."/>
            <person name="Mardanov A.V."/>
            <person name="Dedysh S.N."/>
        </authorList>
    </citation>
    <scope>NUCLEOTIDE SEQUENCE [LARGE SCALE GENOMIC DNA]</scope>
    <source>
        <strain evidence="3">SP5</strain>
    </source>
</reference>
<name>A0A225CZX0_9BACT</name>
<dbReference type="OrthoDB" id="9778766at2"/>
<sequence>MLPRVLEPEVMDTAEEARDYDDMDHAAVNRVFVTDFLSFRPDASGTILDLGTGTAQIPIEFCRRAAKVNIVAVDAAEQMLAVAARNVASAGLQERIRLDHIDAKKLPYPDGTFPAVVSNSIVHHIPDPTAVFAEIARVCARGGAIFVRDLLRPDDEVTLNHLVDTYAAGANQHQRQMFAESLRAALTLAEVRAIVAQFGFPTESVTQTTDRHWTWAAVNN</sequence>